<feature type="transmembrane region" description="Helical" evidence="2">
    <location>
        <begin position="35"/>
        <end position="53"/>
    </location>
</feature>
<evidence type="ECO:0000313" key="4">
    <source>
        <dbReference type="RefSeq" id="XP_027774405.1"/>
    </source>
</evidence>
<dbReference type="GeneID" id="107026447"/>
<dbReference type="Proteomes" id="UP000694930">
    <property type="component" value="Chromosome 7"/>
</dbReference>
<evidence type="ECO:0000313" key="3">
    <source>
        <dbReference type="Proteomes" id="UP000694930"/>
    </source>
</evidence>
<dbReference type="PANTHER" id="PTHR34126:SF1">
    <property type="entry name" value="PEROXISOME BIOGENESIS PROTEIN 22"/>
    <property type="match status" value="1"/>
</dbReference>
<sequence length="235" mass="25996">MGDSSKDDFLQLIKRFGAFLTVKISNIFHTLDSRSVGAIAGLAVAIVFTWRVWRSPSGPQRRIPKRQGATPSSSGVSTHSSANVETSGVISSSEDSNAQNVIDEFFQPVKPTLAQVVRQRLSEGRKVTCRLLGVILEETSPEELQKKVLLALENAGVFTSGGLVKDKVLFCSTEIGRTSFVRQLEPDWHIDTNPEITFQLARFIKYQLHVSPTKPERTAINVFNSTTLEQFFGNV</sequence>
<dbReference type="RefSeq" id="XP_027774405.1">
    <property type="nucleotide sequence ID" value="XM_027918604.1"/>
</dbReference>
<feature type="compositionally biased region" description="Low complexity" evidence="1">
    <location>
        <begin position="72"/>
        <end position="81"/>
    </location>
</feature>
<evidence type="ECO:0000256" key="1">
    <source>
        <dbReference type="SAM" id="MobiDB-lite"/>
    </source>
</evidence>
<organism evidence="3 4">
    <name type="scientific">Solanum pennellii</name>
    <name type="common">Tomato</name>
    <name type="synonym">Lycopersicon pennellii</name>
    <dbReference type="NCBI Taxonomy" id="28526"/>
    <lineage>
        <taxon>Eukaryota</taxon>
        <taxon>Viridiplantae</taxon>
        <taxon>Streptophyta</taxon>
        <taxon>Embryophyta</taxon>
        <taxon>Tracheophyta</taxon>
        <taxon>Spermatophyta</taxon>
        <taxon>Magnoliopsida</taxon>
        <taxon>eudicotyledons</taxon>
        <taxon>Gunneridae</taxon>
        <taxon>Pentapetalae</taxon>
        <taxon>asterids</taxon>
        <taxon>lamiids</taxon>
        <taxon>Solanales</taxon>
        <taxon>Solanaceae</taxon>
        <taxon>Solanoideae</taxon>
        <taxon>Solaneae</taxon>
        <taxon>Solanum</taxon>
        <taxon>Solanum subgen. Lycopersicon</taxon>
    </lineage>
</organism>
<keyword evidence="2" id="KW-1133">Transmembrane helix</keyword>
<keyword evidence="2" id="KW-0812">Transmembrane</keyword>
<dbReference type="Pfam" id="PF22978">
    <property type="entry name" value="HAD_Pex22"/>
    <property type="match status" value="1"/>
</dbReference>
<proteinExistence type="predicted"/>
<feature type="region of interest" description="Disordered" evidence="1">
    <location>
        <begin position="57"/>
        <end position="89"/>
    </location>
</feature>
<gene>
    <name evidence="4" type="primary">LOC107026447</name>
</gene>
<accession>A0ABM1VF87</accession>
<evidence type="ECO:0000256" key="2">
    <source>
        <dbReference type="SAM" id="Phobius"/>
    </source>
</evidence>
<dbReference type="PANTHER" id="PTHR34126">
    <property type="entry name" value="PEROXISOME BIOGENESIS PROTEIN 22"/>
    <property type="match status" value="1"/>
</dbReference>
<dbReference type="InterPro" id="IPR037485">
    <property type="entry name" value="PEX22"/>
</dbReference>
<keyword evidence="2" id="KW-0472">Membrane</keyword>
<reference evidence="3" key="1">
    <citation type="journal article" date="2014" name="Nat. Genet.">
        <title>The genome of the stress-tolerant wild tomato species Solanum pennellii.</title>
        <authorList>
            <person name="Bolger A."/>
            <person name="Scossa F."/>
            <person name="Bolger M.E."/>
            <person name="Lanz C."/>
            <person name="Maumus F."/>
            <person name="Tohge T."/>
            <person name="Quesneville H."/>
            <person name="Alseekh S."/>
            <person name="Sorensen I."/>
            <person name="Lichtenstein G."/>
            <person name="Fich E.A."/>
            <person name="Conte M."/>
            <person name="Keller H."/>
            <person name="Schneeberger K."/>
            <person name="Schwacke R."/>
            <person name="Ofner I."/>
            <person name="Vrebalov J."/>
            <person name="Xu Y."/>
            <person name="Osorio S."/>
            <person name="Aflitos S.A."/>
            <person name="Schijlen E."/>
            <person name="Jimenez-Gomez J.M."/>
            <person name="Ryngajllo M."/>
            <person name="Kimura S."/>
            <person name="Kumar R."/>
            <person name="Koenig D."/>
            <person name="Headland L.R."/>
            <person name="Maloof J.N."/>
            <person name="Sinha N."/>
            <person name="van Ham R.C."/>
            <person name="Lankhorst R.K."/>
            <person name="Mao L."/>
            <person name="Vogel A."/>
            <person name="Arsova B."/>
            <person name="Panstruga R."/>
            <person name="Fei Z."/>
            <person name="Rose J.K."/>
            <person name="Zamir D."/>
            <person name="Carrari F."/>
            <person name="Giovannoni J.J."/>
            <person name="Weigel D."/>
            <person name="Usadel B."/>
            <person name="Fernie A.R."/>
        </authorList>
    </citation>
    <scope>NUCLEOTIDE SEQUENCE [LARGE SCALE GENOMIC DNA]</scope>
    <source>
        <strain evidence="3">cv. LA0716</strain>
    </source>
</reference>
<reference evidence="4" key="2">
    <citation type="submission" date="2025-08" db="UniProtKB">
        <authorList>
            <consortium name="RefSeq"/>
        </authorList>
    </citation>
    <scope>IDENTIFICATION</scope>
</reference>
<protein>
    <submittedName>
        <fullName evidence="4">Peroxisome biogenesis protein 22 isoform X2</fullName>
    </submittedName>
</protein>
<keyword evidence="3" id="KW-1185">Reference proteome</keyword>
<name>A0ABM1VF87_SOLPN</name>